<dbReference type="InterPro" id="IPR002110">
    <property type="entry name" value="Ankyrin_rpt"/>
</dbReference>
<keyword evidence="2" id="KW-0040">ANK repeat</keyword>
<dbReference type="Gene3D" id="1.25.40.20">
    <property type="entry name" value="Ankyrin repeat-containing domain"/>
    <property type="match status" value="1"/>
</dbReference>
<dbReference type="InterPro" id="IPR036770">
    <property type="entry name" value="Ankyrin_rpt-contain_sf"/>
</dbReference>
<dbReference type="SUPFAM" id="SSF48403">
    <property type="entry name" value="Ankyrin repeat"/>
    <property type="match status" value="1"/>
</dbReference>
<name>A0A9P4Y3W8_CRYP1</name>
<feature type="repeat" description="ANK" evidence="2">
    <location>
        <begin position="896"/>
        <end position="928"/>
    </location>
</feature>
<dbReference type="GeneID" id="63836006"/>
<proteinExistence type="predicted"/>
<evidence type="ECO:0000313" key="4">
    <source>
        <dbReference type="EMBL" id="KAF3765675.1"/>
    </source>
</evidence>
<dbReference type="InterPro" id="IPR027417">
    <property type="entry name" value="P-loop_NTPase"/>
</dbReference>
<dbReference type="InterPro" id="IPR007111">
    <property type="entry name" value="NACHT_NTPase"/>
</dbReference>
<dbReference type="PROSITE" id="PS50088">
    <property type="entry name" value="ANK_REPEAT"/>
    <property type="match status" value="2"/>
</dbReference>
<feature type="repeat" description="ANK" evidence="2">
    <location>
        <begin position="932"/>
        <end position="954"/>
    </location>
</feature>
<dbReference type="SMART" id="SM00248">
    <property type="entry name" value="ANK"/>
    <property type="match status" value="5"/>
</dbReference>
<evidence type="ECO:0000259" key="3">
    <source>
        <dbReference type="PROSITE" id="PS50837"/>
    </source>
</evidence>
<organism evidence="4 5">
    <name type="scientific">Cryphonectria parasitica (strain ATCC 38755 / EP155)</name>
    <dbReference type="NCBI Taxonomy" id="660469"/>
    <lineage>
        <taxon>Eukaryota</taxon>
        <taxon>Fungi</taxon>
        <taxon>Dikarya</taxon>
        <taxon>Ascomycota</taxon>
        <taxon>Pezizomycotina</taxon>
        <taxon>Sordariomycetes</taxon>
        <taxon>Sordariomycetidae</taxon>
        <taxon>Diaporthales</taxon>
        <taxon>Cryphonectriaceae</taxon>
        <taxon>Cryphonectria-Endothia species complex</taxon>
        <taxon>Cryphonectria</taxon>
    </lineage>
</organism>
<dbReference type="PANTHER" id="PTHR10039:SF14">
    <property type="entry name" value="NACHT DOMAIN-CONTAINING PROTEIN"/>
    <property type="match status" value="1"/>
</dbReference>
<evidence type="ECO:0000313" key="5">
    <source>
        <dbReference type="Proteomes" id="UP000803844"/>
    </source>
</evidence>
<dbReference type="PANTHER" id="PTHR10039">
    <property type="entry name" value="AMELOGENIN"/>
    <property type="match status" value="1"/>
</dbReference>
<dbReference type="EMBL" id="MU032347">
    <property type="protein sequence ID" value="KAF3765675.1"/>
    <property type="molecule type" value="Genomic_DNA"/>
</dbReference>
<dbReference type="Pfam" id="PF00023">
    <property type="entry name" value="Ank"/>
    <property type="match status" value="1"/>
</dbReference>
<dbReference type="Pfam" id="PF12796">
    <property type="entry name" value="Ank_2"/>
    <property type="match status" value="1"/>
</dbReference>
<dbReference type="Proteomes" id="UP000803844">
    <property type="component" value="Unassembled WGS sequence"/>
</dbReference>
<dbReference type="OrthoDB" id="21416at2759"/>
<dbReference type="PROSITE" id="PS50837">
    <property type="entry name" value="NACHT"/>
    <property type="match status" value="1"/>
</dbReference>
<keyword evidence="5" id="KW-1185">Reference proteome</keyword>
<protein>
    <recommendedName>
        <fullName evidence="3">NACHT domain-containing protein</fullName>
    </recommendedName>
</protein>
<sequence>MAGLNADSFERALRKFKQNLSPSLVRKFSICKLEDVKQTIRDIQDQQGKAGRLRNMRRLDEFIEAMNQFGGVIDVFVNANQFVCFVWNLRPLQIAKTHLDSFDKLLDVYGQIGAAIPGLLQHRATFENHPTLATVLEDYYSDILRFHQEALSVFERPKWKMMFHATWKTFETKFNPILQSLTMRRELLEAEKSSATLYEVRKVREDIETMCQEQRRLASATEKEKHKLRVSEVRSKLQAVDYYFDQQIHTEDRYSKASGKWIFEEPRFRSWFDADSPGHGVLYVNGIPGAGKTTLMSHVIEELLQQASISHRQTCSTYFFFKHDQPEKNTHNSLLRATLDQLINHDSAVSDLFIEEAAKLADVNFRSTASLETLVKRGFECYHTSYLILDGLDECSKGETEKSVQWLLSLTKGGLDASTNRLRIIFAGQRDGILDRLLDSQPSISLEYLDAHAEDIRQYCLEFCERIQEKFKDSSLKQTIIELVTEGAKGMFLYAHVVLENLLHQTRLTQLRRELQPGIFPEEIERAYERVVVRVLEQASKAERNDAQKVLGLVIGAKRILAWREIQAFYCIEPATGAVSLDERLLVSCKQLCGSLLDVHQVDGNPGSPDNVVQIVHETARHFLIMRKVINVSLENARLSLFCTQYLTSEPFQPGIGGRQIRSHAGNGSYSLQDYAVQFWFQHLLECVGSQSQWESTLGPTPVDSARTFLMSYGISDAFLTSLENPSHTETVKAIQRLPSDSRERNSCLNIELRTTVIRREIEELQRDPESTEDRNLPRGLCGTRITYKCSKPWCEYFRSGFNTSEEQKRHISRHELPFYCSEDCFASGLGFDSASKLESHRRNYHSEKTDQIRFPKLKSRIKSSLCSAARQGDLATVIELLDAGADIDQTSRNHGGCSPLQLAASEGHFEIIRVLISRGAHINFQGQHKYDSQTALHRAAGSGHLEIVNLLLSQDTIFPDLKDVNDKTPFLCAISENRLDVVQLMLDCKIVNVDLKSAQGGPLWWACWNGNTNLVQYLLQKGFDKVDDVSTLLELLINNHEKDSTQEILEILLSAGNLEITDQSRVSAALECRSIPLTRKVLSHPKLDIGLSVLKAVSRRVRKLGSQEMDILIRKRLRQRADVSIPTLDTRTMIKHCDFLGIDEVCRTD</sequence>
<dbReference type="InterPro" id="IPR056125">
    <property type="entry name" value="DUF7708"/>
</dbReference>
<dbReference type="InterPro" id="IPR056884">
    <property type="entry name" value="NPHP3-like_N"/>
</dbReference>
<dbReference type="AlphaFoldDB" id="A0A9P4Y3W8"/>
<keyword evidence="1" id="KW-0677">Repeat</keyword>
<dbReference type="Pfam" id="PF24809">
    <property type="entry name" value="DUF7708"/>
    <property type="match status" value="1"/>
</dbReference>
<comment type="caution">
    <text evidence="4">The sequence shown here is derived from an EMBL/GenBank/DDBJ whole genome shotgun (WGS) entry which is preliminary data.</text>
</comment>
<evidence type="ECO:0000256" key="1">
    <source>
        <dbReference type="ARBA" id="ARBA00022737"/>
    </source>
</evidence>
<evidence type="ECO:0000256" key="2">
    <source>
        <dbReference type="PROSITE-ProRule" id="PRU00023"/>
    </source>
</evidence>
<reference evidence="4" key="1">
    <citation type="journal article" date="2020" name="Phytopathology">
        <title>Genome sequence of the chestnut blight fungus Cryphonectria parasitica EP155: A fundamental resource for an archetypical invasive plant pathogen.</title>
        <authorList>
            <person name="Crouch J.A."/>
            <person name="Dawe A."/>
            <person name="Aerts A."/>
            <person name="Barry K."/>
            <person name="Churchill A.C.L."/>
            <person name="Grimwood J."/>
            <person name="Hillman B."/>
            <person name="Milgroom M.G."/>
            <person name="Pangilinan J."/>
            <person name="Smith M."/>
            <person name="Salamov A."/>
            <person name="Schmutz J."/>
            <person name="Yadav J."/>
            <person name="Grigoriev I.V."/>
            <person name="Nuss D."/>
        </authorList>
    </citation>
    <scope>NUCLEOTIDE SEQUENCE</scope>
    <source>
        <strain evidence="4">EP155</strain>
    </source>
</reference>
<accession>A0A9P4Y3W8</accession>
<dbReference type="Pfam" id="PF24883">
    <property type="entry name" value="NPHP3_N"/>
    <property type="match status" value="1"/>
</dbReference>
<dbReference type="SUPFAM" id="SSF52540">
    <property type="entry name" value="P-loop containing nucleoside triphosphate hydrolases"/>
    <property type="match status" value="1"/>
</dbReference>
<feature type="domain" description="NACHT" evidence="3">
    <location>
        <begin position="280"/>
        <end position="412"/>
    </location>
</feature>
<dbReference type="Gene3D" id="3.40.50.300">
    <property type="entry name" value="P-loop containing nucleotide triphosphate hydrolases"/>
    <property type="match status" value="1"/>
</dbReference>
<dbReference type="PROSITE" id="PS50297">
    <property type="entry name" value="ANK_REP_REGION"/>
    <property type="match status" value="2"/>
</dbReference>
<dbReference type="RefSeq" id="XP_040776636.1">
    <property type="nucleotide sequence ID" value="XM_040918877.1"/>
</dbReference>
<gene>
    <name evidence="4" type="ORF">M406DRAFT_289896</name>
</gene>